<keyword evidence="2" id="KW-1185">Reference proteome</keyword>
<organism evidence="1 2">
    <name type="scientific">Durusdinium trenchii</name>
    <dbReference type="NCBI Taxonomy" id="1381693"/>
    <lineage>
        <taxon>Eukaryota</taxon>
        <taxon>Sar</taxon>
        <taxon>Alveolata</taxon>
        <taxon>Dinophyceae</taxon>
        <taxon>Suessiales</taxon>
        <taxon>Symbiodiniaceae</taxon>
        <taxon>Durusdinium</taxon>
    </lineage>
</organism>
<proteinExistence type="predicted"/>
<reference evidence="1 2" key="1">
    <citation type="submission" date="2024-02" db="EMBL/GenBank/DDBJ databases">
        <authorList>
            <person name="Chen Y."/>
            <person name="Shah S."/>
            <person name="Dougan E. K."/>
            <person name="Thang M."/>
            <person name="Chan C."/>
        </authorList>
    </citation>
    <scope>NUCLEOTIDE SEQUENCE [LARGE SCALE GENOMIC DNA]</scope>
</reference>
<comment type="caution">
    <text evidence="1">The sequence shown here is derived from an EMBL/GenBank/DDBJ whole genome shotgun (WGS) entry which is preliminary data.</text>
</comment>
<protein>
    <submittedName>
        <fullName evidence="1">Uncharacterized protein</fullName>
    </submittedName>
</protein>
<evidence type="ECO:0000313" key="1">
    <source>
        <dbReference type="EMBL" id="CAK9046682.1"/>
    </source>
</evidence>
<gene>
    <name evidence="1" type="ORF">SCF082_LOCUS26236</name>
</gene>
<evidence type="ECO:0000313" key="2">
    <source>
        <dbReference type="Proteomes" id="UP001642464"/>
    </source>
</evidence>
<sequence length="276" mass="31910">MTPKWSAKGWRLQVPKGKDLEVQLRFYDGFVQDKSHDARSVLDATPKSRCNFHVEAHTLEERFPSAHVLSAPMFQPRDEASEEDLWEEIGVVTLSICLPISSYVELVTPEKLQVSSGYQSFAALTQLEKLRSMNQQERKSLQFVATRLSAMQQCLNACSAHHSELWTEQESQLAEMNELEQKLKHLQEPYLTDLDFELMLSMSTGAQQISQLLLGAEQRWRNAREEVIARWAEYTSLREKLGEVKQVEQHLKEFQLVRTEQRTLGILLWLCLFSVD</sequence>
<accession>A0ABP0M7H5</accession>
<name>A0ABP0M7H5_9DINO</name>
<dbReference type="EMBL" id="CAXAMM010019890">
    <property type="protein sequence ID" value="CAK9046682.1"/>
    <property type="molecule type" value="Genomic_DNA"/>
</dbReference>
<dbReference type="Proteomes" id="UP001642464">
    <property type="component" value="Unassembled WGS sequence"/>
</dbReference>